<dbReference type="FunFam" id="1.20.1250.20:FF:000068">
    <property type="entry name" value="MFS general substrate transporter"/>
    <property type="match status" value="1"/>
</dbReference>
<evidence type="ECO:0000256" key="5">
    <source>
        <dbReference type="ARBA" id="ARBA00023136"/>
    </source>
</evidence>
<feature type="transmembrane region" description="Helical" evidence="6">
    <location>
        <begin position="424"/>
        <end position="445"/>
    </location>
</feature>
<feature type="transmembrane region" description="Helical" evidence="6">
    <location>
        <begin position="356"/>
        <end position="379"/>
    </location>
</feature>
<feature type="transmembrane region" description="Helical" evidence="6">
    <location>
        <begin position="195"/>
        <end position="217"/>
    </location>
</feature>
<dbReference type="Gene3D" id="1.20.1250.20">
    <property type="entry name" value="MFS general substrate transporter like domains"/>
    <property type="match status" value="2"/>
</dbReference>
<protein>
    <recommendedName>
        <fullName evidence="7">Major facilitator superfamily (MFS) profile domain-containing protein</fullName>
    </recommendedName>
</protein>
<dbReference type="PANTHER" id="PTHR43791:SF19">
    <property type="entry name" value="TRANSPORTER, PUTATIVE (AFU_ORTHOLOGUE AFUA_1G01812)-RELATED"/>
    <property type="match status" value="1"/>
</dbReference>
<dbReference type="GO" id="GO:0016020">
    <property type="term" value="C:membrane"/>
    <property type="evidence" value="ECO:0007669"/>
    <property type="project" value="UniProtKB-SubCell"/>
</dbReference>
<dbReference type="EMBL" id="JBHFFA010000008">
    <property type="protein sequence ID" value="KAL2607438.1"/>
    <property type="molecule type" value="Genomic_DNA"/>
</dbReference>
<dbReference type="SUPFAM" id="SSF103473">
    <property type="entry name" value="MFS general substrate transporter"/>
    <property type="match status" value="1"/>
</dbReference>
<comment type="subcellular location">
    <subcellularLocation>
        <location evidence="1">Membrane</location>
        <topology evidence="1">Multi-pass membrane protein</topology>
    </subcellularLocation>
</comment>
<feature type="transmembrane region" description="Helical" evidence="6">
    <location>
        <begin position="391"/>
        <end position="412"/>
    </location>
</feature>
<feature type="transmembrane region" description="Helical" evidence="6">
    <location>
        <begin position="269"/>
        <end position="292"/>
    </location>
</feature>
<keyword evidence="3 6" id="KW-0812">Transmembrane</keyword>
<dbReference type="InterPro" id="IPR011701">
    <property type="entry name" value="MFS"/>
</dbReference>
<comment type="caution">
    <text evidence="8">The sequence shown here is derived from an EMBL/GenBank/DDBJ whole genome shotgun (WGS) entry which is preliminary data.</text>
</comment>
<sequence length="483" mass="53544">MCLPESKKGDSDVEKRDLSTENVDERALVRKIDLRLIPYLSFLYLLSFLDRANIGNAKIEGLVTDLKMTDQQYLWTLTVFFFPYAFFEVPSNILLKKLRPSIWIPSIMIAWGTCMTLMGTVNNFQSLFTTRLFLGVTEAGLFPGVAYYLSCWYRKREYGLRAAIFLSAATLSGAFGGLLAAAIAKMDGVGGRPGWSWIFILEGLATVLAGTISFWLVPDFPDTAKFLTPKEQAFTISRLQADDQLSAGHIEVFKFSRLWKALKDWKTPVTMLITMGIDGPLYALALNLPSIIKQLGYSSTRAQLLTVPPYVVACVVTISVGYAADRTGNRGIFNLICLSIAISGFIMNIIPSSGPAVRYVGMFFAAAGVYPCFGNTMAWTANNAEGSYKRGIVIAMVISWGNLQGAVSSNIYRARDAPHYLTGHAVSLANLSIALVASIILWVGLKAENRKRERGERKYRIKTGTEEERLELGDLHPDFRYTT</sequence>
<evidence type="ECO:0000259" key="7">
    <source>
        <dbReference type="PROSITE" id="PS50850"/>
    </source>
</evidence>
<keyword evidence="9" id="KW-1185">Reference proteome</keyword>
<dbReference type="InterPro" id="IPR036259">
    <property type="entry name" value="MFS_trans_sf"/>
</dbReference>
<dbReference type="PROSITE" id="PS50850">
    <property type="entry name" value="MFS"/>
    <property type="match status" value="1"/>
</dbReference>
<feature type="transmembrane region" description="Helical" evidence="6">
    <location>
        <begin position="162"/>
        <end position="183"/>
    </location>
</feature>
<dbReference type="Pfam" id="PF07690">
    <property type="entry name" value="MFS_1"/>
    <property type="match status" value="1"/>
</dbReference>
<feature type="transmembrane region" description="Helical" evidence="6">
    <location>
        <begin position="74"/>
        <end position="95"/>
    </location>
</feature>
<evidence type="ECO:0000313" key="8">
    <source>
        <dbReference type="EMBL" id="KAL2607438.1"/>
    </source>
</evidence>
<feature type="transmembrane region" description="Helical" evidence="6">
    <location>
        <begin position="132"/>
        <end position="150"/>
    </location>
</feature>
<evidence type="ECO:0000256" key="2">
    <source>
        <dbReference type="ARBA" id="ARBA00022448"/>
    </source>
</evidence>
<dbReference type="PANTHER" id="PTHR43791">
    <property type="entry name" value="PERMEASE-RELATED"/>
    <property type="match status" value="1"/>
</dbReference>
<keyword evidence="4 6" id="KW-1133">Transmembrane helix</keyword>
<reference evidence="8 9" key="1">
    <citation type="submission" date="2024-09" db="EMBL/GenBank/DDBJ databases">
        <title>Chromosome-scale assembly of Riccia fluitans.</title>
        <authorList>
            <person name="Paukszto L."/>
            <person name="Sawicki J."/>
            <person name="Karawczyk K."/>
            <person name="Piernik-Szablinska J."/>
            <person name="Szczecinska M."/>
            <person name="Mazdziarz M."/>
        </authorList>
    </citation>
    <scope>NUCLEOTIDE SEQUENCE [LARGE SCALE GENOMIC DNA]</scope>
    <source>
        <strain evidence="8">Rf_01</strain>
        <tissue evidence="8">Aerial parts of the thallus</tissue>
    </source>
</reference>
<evidence type="ECO:0000256" key="1">
    <source>
        <dbReference type="ARBA" id="ARBA00004141"/>
    </source>
</evidence>
<feature type="transmembrane region" description="Helical" evidence="6">
    <location>
        <begin position="304"/>
        <end position="324"/>
    </location>
</feature>
<evidence type="ECO:0000256" key="4">
    <source>
        <dbReference type="ARBA" id="ARBA00022989"/>
    </source>
</evidence>
<feature type="domain" description="Major facilitator superfamily (MFS) profile" evidence="7">
    <location>
        <begin position="36"/>
        <end position="450"/>
    </location>
</feature>
<evidence type="ECO:0000256" key="6">
    <source>
        <dbReference type="SAM" id="Phobius"/>
    </source>
</evidence>
<feature type="transmembrane region" description="Helical" evidence="6">
    <location>
        <begin position="102"/>
        <end position="120"/>
    </location>
</feature>
<feature type="transmembrane region" description="Helical" evidence="6">
    <location>
        <begin position="331"/>
        <end position="350"/>
    </location>
</feature>
<organism evidence="8 9">
    <name type="scientific">Riccia fluitans</name>
    <dbReference type="NCBI Taxonomy" id="41844"/>
    <lineage>
        <taxon>Eukaryota</taxon>
        <taxon>Viridiplantae</taxon>
        <taxon>Streptophyta</taxon>
        <taxon>Embryophyta</taxon>
        <taxon>Marchantiophyta</taxon>
        <taxon>Marchantiopsida</taxon>
        <taxon>Marchantiidae</taxon>
        <taxon>Marchantiales</taxon>
        <taxon>Ricciaceae</taxon>
        <taxon>Riccia</taxon>
    </lineage>
</organism>
<dbReference type="AlphaFoldDB" id="A0ABD1XIS4"/>
<dbReference type="Proteomes" id="UP001605036">
    <property type="component" value="Unassembled WGS sequence"/>
</dbReference>
<accession>A0ABD1XIS4</accession>
<gene>
    <name evidence="8" type="ORF">R1flu_026011</name>
</gene>
<keyword evidence="2" id="KW-0813">Transport</keyword>
<dbReference type="FunFam" id="1.20.1250.20:FF:000034">
    <property type="entry name" value="MFS general substrate transporter"/>
    <property type="match status" value="1"/>
</dbReference>
<dbReference type="InterPro" id="IPR020846">
    <property type="entry name" value="MFS_dom"/>
</dbReference>
<evidence type="ECO:0000256" key="3">
    <source>
        <dbReference type="ARBA" id="ARBA00022692"/>
    </source>
</evidence>
<proteinExistence type="predicted"/>
<keyword evidence="5 6" id="KW-0472">Membrane</keyword>
<evidence type="ECO:0000313" key="9">
    <source>
        <dbReference type="Proteomes" id="UP001605036"/>
    </source>
</evidence>
<name>A0ABD1XIS4_9MARC</name>